<sequence length="579" mass="65527">MVQLSELIISNLIYTFVSHFCRYSEEEQTKSSRAKKIQVIMLRHISSVLDIQKGAEKWTVLAQVVHKGHNQLTREVPPRRIMRFLLTDTEGTKVSVVTYEQHIKIFNKFLQPYQRYYVSNAIVVPADPTYRVGSYECSWILNYKILIENYAEPVPPMLPCIFELTNFSDLHKYADSDNLCNIRGFVIHAFPVKQADPDCTSRDIIIVNEEKKLMLMTLWNEFEHDEGIKIADMISTAPLIIALRVKVTTFNTLSFTTRYSSGILISPPLPDDLSFKQWFTLNKEEIQNLLNAKTYSDANCLLPPPNEEDIKAISTFQASFPIQKAAWVQGTVKLAYGFTKYWTTACVNCHKIVNADIDWIIHCPLCKQQSEVELRARIPIIITDPSSSIHCIISGEDAEKMIEFTPLQLKQAQEDGFGIDTELNDALKKYTVVCFLKSYETLFQGQLQRKNTVIKAYIAAELSHHPLPLALPENTQVSSALGSSSARYPEKSSKDQMFTPTTKLVLEEIAGASSYKEGQTSTTSGAKRSLDFPEYLPADTLPEHATKTAEQFAKEHAKSYNPPGNMKDSPAKKAKAKED</sequence>
<dbReference type="Proteomes" id="UP001652660">
    <property type="component" value="Chromosome 1c"/>
</dbReference>
<dbReference type="RefSeq" id="XP_071932163.1">
    <property type="nucleotide sequence ID" value="XM_072076062.1"/>
</dbReference>
<dbReference type="SUPFAM" id="SSF50249">
    <property type="entry name" value="Nucleic acid-binding proteins"/>
    <property type="match status" value="3"/>
</dbReference>
<proteinExistence type="predicted"/>
<feature type="compositionally biased region" description="Basic and acidic residues" evidence="1">
    <location>
        <begin position="541"/>
        <end position="558"/>
    </location>
</feature>
<evidence type="ECO:0000313" key="2">
    <source>
        <dbReference type="Proteomes" id="UP001652660"/>
    </source>
</evidence>
<reference evidence="2" key="1">
    <citation type="journal article" date="2025" name="Foods">
        <title>Unveiling the Microbial Signatures of Arabica Coffee Cherries: Insights into Ripeness Specific Diversity, Functional Traits, and Implications for Quality and Safety.</title>
        <authorList>
            <consortium name="RefSeq"/>
            <person name="Tenea G.N."/>
            <person name="Cifuentes V."/>
            <person name="Reyes P."/>
            <person name="Cevallos-Vallejos M."/>
        </authorList>
    </citation>
    <scope>NUCLEOTIDE SEQUENCE [LARGE SCALE GENOMIC DNA]</scope>
</reference>
<gene>
    <name evidence="3" type="primary">LOC113742040</name>
</gene>
<protein>
    <submittedName>
        <fullName evidence="3">Replication protein A 70 kDa DNA-binding subunit B-like isoform X1</fullName>
    </submittedName>
</protein>
<accession>A0ABM4WK52</accession>
<name>A0ABM4WK52_COFAR</name>
<feature type="region of interest" description="Disordered" evidence="1">
    <location>
        <begin position="515"/>
        <end position="579"/>
    </location>
</feature>
<dbReference type="InterPro" id="IPR012340">
    <property type="entry name" value="NA-bd_OB-fold"/>
</dbReference>
<dbReference type="PANTHER" id="PTHR47165">
    <property type="entry name" value="OS03G0429900 PROTEIN"/>
    <property type="match status" value="1"/>
</dbReference>
<dbReference type="PANTHER" id="PTHR47165:SF4">
    <property type="entry name" value="OS03G0429900 PROTEIN"/>
    <property type="match status" value="1"/>
</dbReference>
<feature type="region of interest" description="Disordered" evidence="1">
    <location>
        <begin position="481"/>
        <end position="500"/>
    </location>
</feature>
<evidence type="ECO:0000256" key="1">
    <source>
        <dbReference type="SAM" id="MobiDB-lite"/>
    </source>
</evidence>
<evidence type="ECO:0000313" key="3">
    <source>
        <dbReference type="RefSeq" id="XP_071932163.1"/>
    </source>
</evidence>
<feature type="compositionally biased region" description="Polar residues" evidence="1">
    <location>
        <begin position="516"/>
        <end position="526"/>
    </location>
</feature>
<organism evidence="2 3">
    <name type="scientific">Coffea arabica</name>
    <name type="common">Arabian coffee</name>
    <dbReference type="NCBI Taxonomy" id="13443"/>
    <lineage>
        <taxon>Eukaryota</taxon>
        <taxon>Viridiplantae</taxon>
        <taxon>Streptophyta</taxon>
        <taxon>Embryophyta</taxon>
        <taxon>Tracheophyta</taxon>
        <taxon>Spermatophyta</taxon>
        <taxon>Magnoliopsida</taxon>
        <taxon>eudicotyledons</taxon>
        <taxon>Gunneridae</taxon>
        <taxon>Pentapetalae</taxon>
        <taxon>asterids</taxon>
        <taxon>lamiids</taxon>
        <taxon>Gentianales</taxon>
        <taxon>Rubiaceae</taxon>
        <taxon>Ixoroideae</taxon>
        <taxon>Gardenieae complex</taxon>
        <taxon>Bertiereae - Coffeeae clade</taxon>
        <taxon>Coffeeae</taxon>
        <taxon>Coffea</taxon>
    </lineage>
</organism>
<keyword evidence="2" id="KW-1185">Reference proteome</keyword>
<dbReference type="Gene3D" id="2.40.50.140">
    <property type="entry name" value="Nucleic acid-binding proteins"/>
    <property type="match status" value="3"/>
</dbReference>
<reference evidence="3" key="2">
    <citation type="submission" date="2025-08" db="UniProtKB">
        <authorList>
            <consortium name="RefSeq"/>
        </authorList>
    </citation>
    <scope>IDENTIFICATION</scope>
    <source>
        <tissue evidence="3">Leaves</tissue>
    </source>
</reference>
<dbReference type="GeneID" id="113742040"/>